<dbReference type="AlphaFoldDB" id="A0A7J7IV07"/>
<accession>A0A7J7IV07</accession>
<evidence type="ECO:0000256" key="3">
    <source>
        <dbReference type="ARBA" id="ARBA00013064"/>
    </source>
</evidence>
<proteinExistence type="inferred from homology"/>
<dbReference type="Gene3D" id="3.90.190.10">
    <property type="entry name" value="Protein tyrosine phosphatase superfamily"/>
    <property type="match status" value="1"/>
</dbReference>
<evidence type="ECO:0000259" key="10">
    <source>
        <dbReference type="PROSITE" id="PS50056"/>
    </source>
</evidence>
<evidence type="ECO:0000256" key="7">
    <source>
        <dbReference type="ARBA" id="ARBA00023212"/>
    </source>
</evidence>
<evidence type="ECO:0000256" key="8">
    <source>
        <dbReference type="SAM" id="MobiDB-lite"/>
    </source>
</evidence>
<dbReference type="InterPro" id="IPR019749">
    <property type="entry name" value="Band_41_domain"/>
</dbReference>
<dbReference type="PROSITE" id="PS50057">
    <property type="entry name" value="FERM_3"/>
    <property type="match status" value="1"/>
</dbReference>
<dbReference type="InterPro" id="IPR029021">
    <property type="entry name" value="Prot-tyrosine_phosphatase-like"/>
</dbReference>
<evidence type="ECO:0000259" key="11">
    <source>
        <dbReference type="PROSITE" id="PS50057"/>
    </source>
</evidence>
<dbReference type="Pfam" id="PF00102">
    <property type="entry name" value="Y_phosphatase"/>
    <property type="match status" value="1"/>
</dbReference>
<dbReference type="InterPro" id="IPR029071">
    <property type="entry name" value="Ubiquitin-like_domsf"/>
</dbReference>
<gene>
    <name evidence="12" type="ORF">EB796_024453</name>
</gene>
<keyword evidence="7" id="KW-0206">Cytoskeleton</keyword>
<dbReference type="CDD" id="cd14473">
    <property type="entry name" value="FERM_B-lobe"/>
    <property type="match status" value="1"/>
</dbReference>
<sequence length="1060" mass="119171">MPLFKKNQRYKVSRRSDFIQSVTLLDGTQMECNLAADSLPMDCLQNVLQRLEVREVALFGLKYFTPAGQLRWADFDMPIKKQLEKYASSQMLCIGIFYYIEKAYALQDEPTRYQYYLQLKSDVLDSRLYCTLEQAILLAGYALQAEYQNYDDARQSPEYIKEIERLDNTLLPRNLVAEYHSTSALADIAQHIVTSHIALSGMSSSQAEIAYIHLAQQMDSCGVEYAKAVTVDGEEVYIGSCSTGITVRRQNGNPIRQFSWSQISELTCFKKYLQVNVTTRKLSTKFILENVDTAKYVHRVFTLQQEFFHDSPEPPLYSDEDLAAQQYKKEPLLSPTSNSVIYDSTLTREKAVDVIEEEPATSEDSEDDSGDGIANTSITREATPDLLDNQYDSEYATMKFKKDPVPLSERPRAMTASLYAGSRQTPLLDQLHKNELLHRSMTALQEYRDSLEQQQLPGSQSNTADVVSNPPKQVLMQQYPGSVDHLNTYNASHNMAAANVLSRSMHGLELSAKESGLPTYRPSPDYDMVMKQRAMQSQAIMSEAYNHQQTVRELQNGAPPPNRSLFTQYIVPAASQPDFPSSEIKEPVYVNLTQQPYHNHLPEGESKASAIDRNQQPTPYQNHSGVSGIPPPGVELLGKPAYYSNGRVEPCRYSPPDLIHQPQASGYPAPDITSHGSEALPYVSHRGSPDVISGSYLKEPGVHLGQGPYRSADNFDPRSFGESRSSVKSQQSARSSGSRVSVSPKIIRLGSNMSANAALAALPVPKLPLDERITILEDKLNSDDIVAEYESVLKKKHPADCRVALRPENGARNRFPNVLPYEDTRVRLIASPTNPTGYINASHVEMDVGREKLTYIATQNPLPDTIQDFWQMIWAYNVTIVTMVTELEEMGTQKCPLYWPSNIGPNHAISVNDLKIVLKHSAPAQNYTISCLRVGKSSTKEKRTIWHIKYTAWHQNGCPEDVHGFLALLDELNSVRLHIQTKNDILSPRMLVHCSTGVGRSGVLILTDVMKKFLENKAEISVASTLKELRQQRMYMVQTLPQYKFVHEVLVRYLKGARLI</sequence>
<dbReference type="EMBL" id="VXIV02003420">
    <property type="protein sequence ID" value="KAF6017244.1"/>
    <property type="molecule type" value="Genomic_DNA"/>
</dbReference>
<dbReference type="InterPro" id="IPR035963">
    <property type="entry name" value="FERM_2"/>
</dbReference>
<dbReference type="PANTHER" id="PTHR45706">
    <property type="entry name" value="TYROSINE-PROTEIN PHOSPHATASE"/>
    <property type="match status" value="1"/>
</dbReference>
<evidence type="ECO:0000313" key="13">
    <source>
        <dbReference type="Proteomes" id="UP000593567"/>
    </source>
</evidence>
<evidence type="ECO:0000256" key="4">
    <source>
        <dbReference type="ARBA" id="ARBA00022490"/>
    </source>
</evidence>
<dbReference type="PROSITE" id="PS50055">
    <property type="entry name" value="TYR_PHOSPHATASE_PTP"/>
    <property type="match status" value="1"/>
</dbReference>
<keyword evidence="4" id="KW-0963">Cytoplasm</keyword>
<dbReference type="PROSITE" id="PS50056">
    <property type="entry name" value="TYR_PHOSPHATASE_2"/>
    <property type="match status" value="1"/>
</dbReference>
<dbReference type="InterPro" id="IPR018979">
    <property type="entry name" value="FERM_N"/>
</dbReference>
<dbReference type="InterPro" id="IPR000387">
    <property type="entry name" value="Tyr_Pase_dom"/>
</dbReference>
<dbReference type="InterPro" id="IPR014352">
    <property type="entry name" value="FERM/acyl-CoA-bd_prot_sf"/>
</dbReference>
<organism evidence="12 13">
    <name type="scientific">Bugula neritina</name>
    <name type="common">Brown bryozoan</name>
    <name type="synonym">Sertularia neritina</name>
    <dbReference type="NCBI Taxonomy" id="10212"/>
    <lineage>
        <taxon>Eukaryota</taxon>
        <taxon>Metazoa</taxon>
        <taxon>Spiralia</taxon>
        <taxon>Lophotrochozoa</taxon>
        <taxon>Bryozoa</taxon>
        <taxon>Gymnolaemata</taxon>
        <taxon>Cheilostomatida</taxon>
        <taxon>Flustrina</taxon>
        <taxon>Buguloidea</taxon>
        <taxon>Bugulidae</taxon>
        <taxon>Bugula</taxon>
    </lineage>
</organism>
<keyword evidence="5" id="KW-0378">Hydrolase</keyword>
<dbReference type="PRINTS" id="PR00700">
    <property type="entry name" value="PRTYPHPHTASE"/>
</dbReference>
<comment type="caution">
    <text evidence="12">The sequence shown here is derived from an EMBL/GenBank/DDBJ whole genome shotgun (WGS) entry which is preliminary data.</text>
</comment>
<dbReference type="SMART" id="SM01196">
    <property type="entry name" value="FERM_C"/>
    <property type="match status" value="1"/>
</dbReference>
<evidence type="ECO:0000313" key="12">
    <source>
        <dbReference type="EMBL" id="KAF6017244.1"/>
    </source>
</evidence>
<dbReference type="Gene3D" id="3.10.20.90">
    <property type="entry name" value="Phosphatidylinositol 3-kinase Catalytic Subunit, Chain A, domain 1"/>
    <property type="match status" value="1"/>
</dbReference>
<dbReference type="InterPro" id="IPR011993">
    <property type="entry name" value="PH-like_dom_sf"/>
</dbReference>
<feature type="compositionally biased region" description="Acidic residues" evidence="8">
    <location>
        <begin position="356"/>
        <end position="370"/>
    </location>
</feature>
<dbReference type="InterPro" id="IPR018980">
    <property type="entry name" value="FERM_PH-like_C"/>
</dbReference>
<keyword evidence="6" id="KW-0904">Protein phosphatase</keyword>
<dbReference type="PANTHER" id="PTHR45706:SF1">
    <property type="entry name" value="PEZ, ISOFORM A"/>
    <property type="match status" value="1"/>
</dbReference>
<dbReference type="PRINTS" id="PR00935">
    <property type="entry name" value="BAND41"/>
</dbReference>
<dbReference type="InterPro" id="IPR000299">
    <property type="entry name" value="FERM_domain"/>
</dbReference>
<dbReference type="GO" id="GO:0005856">
    <property type="term" value="C:cytoskeleton"/>
    <property type="evidence" value="ECO:0007669"/>
    <property type="project" value="UniProtKB-SubCell"/>
</dbReference>
<dbReference type="InterPro" id="IPR019748">
    <property type="entry name" value="FERM_central"/>
</dbReference>
<comment type="subcellular location">
    <subcellularLocation>
        <location evidence="1">Cytoplasm</location>
        <location evidence="1">Cytoskeleton</location>
    </subcellularLocation>
</comment>
<name>A0A7J7IV07_BUGNE</name>
<feature type="region of interest" description="Disordered" evidence="8">
    <location>
        <begin position="697"/>
        <end position="741"/>
    </location>
</feature>
<dbReference type="SUPFAM" id="SSF54236">
    <property type="entry name" value="Ubiquitin-like"/>
    <property type="match status" value="1"/>
</dbReference>
<feature type="region of interest" description="Disordered" evidence="8">
    <location>
        <begin position="356"/>
        <end position="390"/>
    </location>
</feature>
<keyword evidence="13" id="KW-1185">Reference proteome</keyword>
<comment type="similarity">
    <text evidence="2">Belongs to the protein-tyrosine phosphatase family. Non-receptor class subfamily.</text>
</comment>
<dbReference type="InterPro" id="IPR003595">
    <property type="entry name" value="Tyr_Pase_cat"/>
</dbReference>
<feature type="domain" description="Tyrosine specific protein phosphatases" evidence="10">
    <location>
        <begin position="963"/>
        <end position="1044"/>
    </location>
</feature>
<dbReference type="Gene3D" id="2.30.29.30">
    <property type="entry name" value="Pleckstrin-homology domain (PH domain)/Phosphotyrosine-binding domain (PTB)"/>
    <property type="match status" value="1"/>
</dbReference>
<dbReference type="SMART" id="SM00194">
    <property type="entry name" value="PTPc"/>
    <property type="match status" value="1"/>
</dbReference>
<dbReference type="Pfam" id="PF09379">
    <property type="entry name" value="FERM_N"/>
    <property type="match status" value="1"/>
</dbReference>
<evidence type="ECO:0000256" key="1">
    <source>
        <dbReference type="ARBA" id="ARBA00004245"/>
    </source>
</evidence>
<dbReference type="SUPFAM" id="SSF47031">
    <property type="entry name" value="Second domain of FERM"/>
    <property type="match status" value="1"/>
</dbReference>
<dbReference type="FunFam" id="1.20.80.10:FF:000014">
    <property type="entry name" value="Tyrosine-protein phosphatase non-receptor type"/>
    <property type="match status" value="1"/>
</dbReference>
<dbReference type="Pfam" id="PF09380">
    <property type="entry name" value="FERM_C"/>
    <property type="match status" value="1"/>
</dbReference>
<dbReference type="Pfam" id="PF00373">
    <property type="entry name" value="FERM_M"/>
    <property type="match status" value="1"/>
</dbReference>
<protein>
    <recommendedName>
        <fullName evidence="3">protein-tyrosine-phosphatase</fullName>
        <ecNumber evidence="3">3.1.3.48</ecNumber>
    </recommendedName>
</protein>
<dbReference type="PROSITE" id="PS00383">
    <property type="entry name" value="TYR_PHOSPHATASE_1"/>
    <property type="match status" value="1"/>
</dbReference>
<evidence type="ECO:0000256" key="2">
    <source>
        <dbReference type="ARBA" id="ARBA00009649"/>
    </source>
</evidence>
<feature type="compositionally biased region" description="Low complexity" evidence="8">
    <location>
        <begin position="723"/>
        <end position="741"/>
    </location>
</feature>
<feature type="domain" description="FERM" evidence="11">
    <location>
        <begin position="18"/>
        <end position="312"/>
    </location>
</feature>
<dbReference type="InterPro" id="IPR000242">
    <property type="entry name" value="PTP_cat"/>
</dbReference>
<reference evidence="12" key="1">
    <citation type="submission" date="2020-06" db="EMBL/GenBank/DDBJ databases">
        <title>Draft genome of Bugula neritina, a colonial animal packing powerful symbionts and potential medicines.</title>
        <authorList>
            <person name="Rayko M."/>
        </authorList>
    </citation>
    <scope>NUCLEOTIDE SEQUENCE [LARGE SCALE GENOMIC DNA]</scope>
    <source>
        <strain evidence="12">Kwan_BN1</strain>
    </source>
</reference>
<dbReference type="Gene3D" id="1.20.80.10">
    <property type="match status" value="1"/>
</dbReference>
<dbReference type="SMART" id="SM00295">
    <property type="entry name" value="B41"/>
    <property type="match status" value="1"/>
</dbReference>
<feature type="domain" description="Tyrosine-protein phosphatase" evidence="9">
    <location>
        <begin position="785"/>
        <end position="1053"/>
    </location>
</feature>
<dbReference type="GO" id="GO:0004725">
    <property type="term" value="F:protein tyrosine phosphatase activity"/>
    <property type="evidence" value="ECO:0007669"/>
    <property type="project" value="UniProtKB-EC"/>
</dbReference>
<dbReference type="SUPFAM" id="SSF50729">
    <property type="entry name" value="PH domain-like"/>
    <property type="match status" value="1"/>
</dbReference>
<evidence type="ECO:0000259" key="9">
    <source>
        <dbReference type="PROSITE" id="PS50055"/>
    </source>
</evidence>
<dbReference type="SMART" id="SM00404">
    <property type="entry name" value="PTPc_motif"/>
    <property type="match status" value="1"/>
</dbReference>
<dbReference type="SUPFAM" id="SSF52799">
    <property type="entry name" value="(Phosphotyrosine protein) phosphatases II"/>
    <property type="match status" value="1"/>
</dbReference>
<dbReference type="Proteomes" id="UP000593567">
    <property type="component" value="Unassembled WGS sequence"/>
</dbReference>
<evidence type="ECO:0000256" key="5">
    <source>
        <dbReference type="ARBA" id="ARBA00022801"/>
    </source>
</evidence>
<dbReference type="OrthoDB" id="5854685at2759"/>
<dbReference type="InterPro" id="IPR016130">
    <property type="entry name" value="Tyr_Pase_AS"/>
</dbReference>
<evidence type="ECO:0000256" key="6">
    <source>
        <dbReference type="ARBA" id="ARBA00022912"/>
    </source>
</evidence>
<dbReference type="EC" id="3.1.3.48" evidence="3"/>